<proteinExistence type="inferred from homology"/>
<evidence type="ECO:0000256" key="7">
    <source>
        <dbReference type="ARBA" id="ARBA00013414"/>
    </source>
</evidence>
<evidence type="ECO:0000256" key="11">
    <source>
        <dbReference type="ARBA" id="ARBA00023315"/>
    </source>
</evidence>
<feature type="domain" description="Nucleotidyl transferase" evidence="14">
    <location>
        <begin position="6"/>
        <end position="231"/>
    </location>
</feature>
<dbReference type="NCBIfam" id="TIGR03992">
    <property type="entry name" value="Arch_glmU"/>
    <property type="match status" value="1"/>
</dbReference>
<dbReference type="RefSeq" id="WP_009376549.1">
    <property type="nucleotide sequence ID" value="NZ_FOTC01000001.1"/>
</dbReference>
<evidence type="ECO:0000313" key="16">
    <source>
        <dbReference type="EMBL" id="SFK69226.1"/>
    </source>
</evidence>
<sequence>MTISSAVVLAAGEGTRLRPLTRHRPKPMLPAANRPILEYVLDALVDAGIDDLHIVVGYKRDRVQNHFGASYRGQAITYHHQTKQLGSGHALLQAEAGLDSDFLVVNGDQIVHQEMVRAVIEAHTVKDVATLAIVESDQASSYGAVRMDGDRVTEIVEKPIDDTYRLLNAGVYAFAPSFFSEIEQTPRQHGELALTDTLGTLIHEDQQCVRGVRATGVWWDATYPWDLLSVARALVTRGLVSEPETDDGVYVSPSASVHDDATLEAPVVVGPDCAVGPQAVVGPYTALGRNVTINAGAVVDGSTIDADSRVGQNATVRDCVTGESVRIGAGTVVSGGVADVRVGTDVHEHCRLGGVVADRSEIGGGSTIAPGTLVGSNVTVEAGTVLSRNVDDDVEVVN</sequence>
<accession>A0A1I4BMM4</accession>
<dbReference type="EMBL" id="FOTC01000001">
    <property type="protein sequence ID" value="SFK69226.1"/>
    <property type="molecule type" value="Genomic_DNA"/>
</dbReference>
<evidence type="ECO:0000256" key="10">
    <source>
        <dbReference type="ARBA" id="ARBA00023268"/>
    </source>
</evidence>
<dbReference type="STRING" id="553466.SAMN04487950_0612"/>
<dbReference type="GO" id="GO:0019134">
    <property type="term" value="F:glucosamine-1-phosphate N-acetyltransferase activity"/>
    <property type="evidence" value="ECO:0007669"/>
    <property type="project" value="UniProtKB-EC"/>
</dbReference>
<dbReference type="Pfam" id="PF14602">
    <property type="entry name" value="Hexapep_2"/>
    <property type="match status" value="1"/>
</dbReference>
<dbReference type="PROSITE" id="PS00101">
    <property type="entry name" value="HEXAPEP_TRANSFERASES"/>
    <property type="match status" value="1"/>
</dbReference>
<comment type="pathway">
    <text evidence="1">Nucleotide-sugar biosynthesis; UDP-N-acetyl-alpha-D-glucosamine biosynthesis; N-acetyl-alpha-D-glucosamine 1-phosphate from alpha-D-glucosamine 6-phosphate (route II): step 2/2.</text>
</comment>
<dbReference type="InterPro" id="IPR056729">
    <property type="entry name" value="GMPPB_C"/>
</dbReference>
<evidence type="ECO:0000256" key="2">
    <source>
        <dbReference type="ARBA" id="ARBA00005208"/>
    </source>
</evidence>
<evidence type="ECO:0000256" key="5">
    <source>
        <dbReference type="ARBA" id="ARBA00012225"/>
    </source>
</evidence>
<dbReference type="PANTHER" id="PTHR43584:SF8">
    <property type="entry name" value="N-ACETYLMURAMATE ALPHA-1-PHOSPHATE URIDYLYLTRANSFERASE"/>
    <property type="match status" value="1"/>
</dbReference>
<evidence type="ECO:0000259" key="15">
    <source>
        <dbReference type="Pfam" id="PF25087"/>
    </source>
</evidence>
<comment type="similarity">
    <text evidence="4">In the N-terminal section; belongs to the N-acetylglucosamine-1-phosphate uridyltransferase family.</text>
</comment>
<evidence type="ECO:0000259" key="14">
    <source>
        <dbReference type="Pfam" id="PF00483"/>
    </source>
</evidence>
<comment type="catalytic activity">
    <reaction evidence="13">
        <text>N-acetyl-alpha-D-glucosamine 1-phosphate + UTP + H(+) = UDP-N-acetyl-alpha-D-glucosamine + diphosphate</text>
        <dbReference type="Rhea" id="RHEA:13509"/>
        <dbReference type="ChEBI" id="CHEBI:15378"/>
        <dbReference type="ChEBI" id="CHEBI:33019"/>
        <dbReference type="ChEBI" id="CHEBI:46398"/>
        <dbReference type="ChEBI" id="CHEBI:57705"/>
        <dbReference type="ChEBI" id="CHEBI:57776"/>
        <dbReference type="EC" id="2.7.7.23"/>
    </reaction>
</comment>
<dbReference type="Gene3D" id="2.160.10.10">
    <property type="entry name" value="Hexapeptide repeat proteins"/>
    <property type="match status" value="1"/>
</dbReference>
<keyword evidence="17" id="KW-1185">Reference proteome</keyword>
<evidence type="ECO:0000256" key="1">
    <source>
        <dbReference type="ARBA" id="ARBA00005166"/>
    </source>
</evidence>
<evidence type="ECO:0000256" key="3">
    <source>
        <dbReference type="ARBA" id="ARBA00007707"/>
    </source>
</evidence>
<dbReference type="UniPathway" id="UPA00113">
    <property type="reaction ID" value="UER00532"/>
</dbReference>
<dbReference type="GO" id="GO:0003977">
    <property type="term" value="F:UDP-N-acetylglucosamine diphosphorylase activity"/>
    <property type="evidence" value="ECO:0007669"/>
    <property type="project" value="UniProtKB-EC"/>
</dbReference>
<evidence type="ECO:0000313" key="17">
    <source>
        <dbReference type="Proteomes" id="UP000199607"/>
    </source>
</evidence>
<dbReference type="PANTHER" id="PTHR43584">
    <property type="entry name" value="NUCLEOTIDYL TRANSFERASE"/>
    <property type="match status" value="1"/>
</dbReference>
<keyword evidence="11" id="KW-0012">Acyltransferase</keyword>
<feature type="domain" description="Mannose-1-phosphate guanyltransferase C-terminal" evidence="15">
    <location>
        <begin position="248"/>
        <end position="335"/>
    </location>
</feature>
<dbReference type="InterPro" id="IPR029044">
    <property type="entry name" value="Nucleotide-diphossugar_trans"/>
</dbReference>
<dbReference type="SUPFAM" id="SSF53448">
    <property type="entry name" value="Nucleotide-diphospho-sugar transferases"/>
    <property type="match status" value="1"/>
</dbReference>
<name>A0A1I4BMM4_9EURY</name>
<dbReference type="InterPro" id="IPR011004">
    <property type="entry name" value="Trimer_LpxA-like_sf"/>
</dbReference>
<evidence type="ECO:0000256" key="8">
    <source>
        <dbReference type="ARBA" id="ARBA00022679"/>
    </source>
</evidence>
<evidence type="ECO:0000256" key="9">
    <source>
        <dbReference type="ARBA" id="ARBA00022695"/>
    </source>
</evidence>
<dbReference type="Proteomes" id="UP000199607">
    <property type="component" value="Unassembled WGS sequence"/>
</dbReference>
<evidence type="ECO:0000256" key="12">
    <source>
        <dbReference type="ARBA" id="ARBA00048247"/>
    </source>
</evidence>
<comment type="pathway">
    <text evidence="2">Nucleotide-sugar biosynthesis; UDP-N-acetyl-alpha-D-glucosamine biosynthesis; UDP-N-acetyl-alpha-D-glucosamine from N-acetyl-alpha-D-glucosamine 1-phosphate: step 1/1.</text>
</comment>
<organism evidence="16 17">
    <name type="scientific">Halogranum rubrum</name>
    <dbReference type="NCBI Taxonomy" id="553466"/>
    <lineage>
        <taxon>Archaea</taxon>
        <taxon>Methanobacteriati</taxon>
        <taxon>Methanobacteriota</taxon>
        <taxon>Stenosarchaea group</taxon>
        <taxon>Halobacteria</taxon>
        <taxon>Halobacteriales</taxon>
        <taxon>Haloferacaceae</taxon>
    </lineage>
</organism>
<dbReference type="SUPFAM" id="SSF51161">
    <property type="entry name" value="Trimeric LpxA-like enzymes"/>
    <property type="match status" value="1"/>
</dbReference>
<dbReference type="AlphaFoldDB" id="A0A1I4BMM4"/>
<keyword evidence="10" id="KW-0511">Multifunctional enzyme</keyword>
<dbReference type="InterPro" id="IPR005835">
    <property type="entry name" value="NTP_transferase_dom"/>
</dbReference>
<reference evidence="17" key="1">
    <citation type="submission" date="2016-10" db="EMBL/GenBank/DDBJ databases">
        <authorList>
            <person name="Varghese N."/>
            <person name="Submissions S."/>
        </authorList>
    </citation>
    <scope>NUCLEOTIDE SEQUENCE [LARGE SCALE GENOMIC DNA]</scope>
    <source>
        <strain evidence="17">CGMCC 1.7738</strain>
    </source>
</reference>
<evidence type="ECO:0000256" key="13">
    <source>
        <dbReference type="ARBA" id="ARBA00048493"/>
    </source>
</evidence>
<dbReference type="Pfam" id="PF00483">
    <property type="entry name" value="NTP_transferase"/>
    <property type="match status" value="1"/>
</dbReference>
<evidence type="ECO:0000256" key="4">
    <source>
        <dbReference type="ARBA" id="ARBA00007947"/>
    </source>
</evidence>
<comment type="similarity">
    <text evidence="3">In the C-terminal section; belongs to the transferase hexapeptide repeat family.</text>
</comment>
<dbReference type="InterPro" id="IPR001451">
    <property type="entry name" value="Hexapep"/>
</dbReference>
<keyword evidence="9" id="KW-0548">Nucleotidyltransferase</keyword>
<evidence type="ECO:0000256" key="6">
    <source>
        <dbReference type="ARBA" id="ARBA00012457"/>
    </source>
</evidence>
<dbReference type="InterPro" id="IPR023915">
    <property type="entry name" value="Bifunctiontional_GlmU_arc-type"/>
</dbReference>
<comment type="catalytic activity">
    <reaction evidence="12">
        <text>alpha-D-glucosamine 1-phosphate + acetyl-CoA = N-acetyl-alpha-D-glucosamine 1-phosphate + CoA + H(+)</text>
        <dbReference type="Rhea" id="RHEA:13725"/>
        <dbReference type="ChEBI" id="CHEBI:15378"/>
        <dbReference type="ChEBI" id="CHEBI:57287"/>
        <dbReference type="ChEBI" id="CHEBI:57288"/>
        <dbReference type="ChEBI" id="CHEBI:57776"/>
        <dbReference type="ChEBI" id="CHEBI:58516"/>
        <dbReference type="EC" id="2.3.1.157"/>
    </reaction>
</comment>
<keyword evidence="8 16" id="KW-0808">Transferase</keyword>
<dbReference type="EC" id="2.7.7.23" evidence="6"/>
<dbReference type="EC" id="2.3.1.157" evidence="5"/>
<protein>
    <recommendedName>
        <fullName evidence="7">Bifunctional protein GlmU</fullName>
        <ecNumber evidence="5">2.3.1.157</ecNumber>
        <ecNumber evidence="6">2.7.7.23</ecNumber>
    </recommendedName>
</protein>
<dbReference type="InterPro" id="IPR018357">
    <property type="entry name" value="Hexapep_transf_CS"/>
</dbReference>
<dbReference type="InterPro" id="IPR050065">
    <property type="entry name" value="GlmU-like"/>
</dbReference>
<dbReference type="Pfam" id="PF25087">
    <property type="entry name" value="GMPPB_C"/>
    <property type="match status" value="1"/>
</dbReference>
<dbReference type="Gene3D" id="3.90.550.10">
    <property type="entry name" value="Spore Coat Polysaccharide Biosynthesis Protein SpsA, Chain A"/>
    <property type="match status" value="1"/>
</dbReference>
<gene>
    <name evidence="16" type="ORF">SAMN04487950_0612</name>
</gene>
<dbReference type="GO" id="GO:0006048">
    <property type="term" value="P:UDP-N-acetylglucosamine biosynthetic process"/>
    <property type="evidence" value="ECO:0007669"/>
    <property type="project" value="UniProtKB-UniPathway"/>
</dbReference>
<dbReference type="CDD" id="cd04181">
    <property type="entry name" value="NTP_transferase"/>
    <property type="match status" value="1"/>
</dbReference>